<dbReference type="InterPro" id="IPR058664">
    <property type="entry name" value="ARB_00930-like_C"/>
</dbReference>
<comment type="similarity">
    <text evidence="1">Belongs to the beta-lactamase family.</text>
</comment>
<evidence type="ECO:0000313" key="6">
    <source>
        <dbReference type="Proteomes" id="UP000754883"/>
    </source>
</evidence>
<feature type="chain" id="PRO_5040365073" description="Beta-lactamase-related domain-containing protein" evidence="2">
    <location>
        <begin position="18"/>
        <end position="583"/>
    </location>
</feature>
<keyword evidence="6" id="KW-1185">Reference proteome</keyword>
<dbReference type="PANTHER" id="PTHR22935:SF95">
    <property type="entry name" value="BETA-LACTAMASE-LIKE 1-RELATED"/>
    <property type="match status" value="1"/>
</dbReference>
<feature type="signal peptide" evidence="2">
    <location>
        <begin position="1"/>
        <end position="17"/>
    </location>
</feature>
<protein>
    <recommendedName>
        <fullName evidence="7">Beta-lactamase-related domain-containing protein</fullName>
    </recommendedName>
</protein>
<dbReference type="Gene3D" id="3.40.710.10">
    <property type="entry name" value="DD-peptidase/beta-lactamase superfamily"/>
    <property type="match status" value="1"/>
</dbReference>
<dbReference type="PANTHER" id="PTHR22935">
    <property type="entry name" value="PENICILLIN-BINDING PROTEIN"/>
    <property type="match status" value="1"/>
</dbReference>
<dbReference type="SUPFAM" id="SSF56601">
    <property type="entry name" value="beta-lactamase/transpeptidase-like"/>
    <property type="match status" value="1"/>
</dbReference>
<organism evidence="5 6">
    <name type="scientific">Clonostachys byssicola</name>
    <dbReference type="NCBI Taxonomy" id="160290"/>
    <lineage>
        <taxon>Eukaryota</taxon>
        <taxon>Fungi</taxon>
        <taxon>Dikarya</taxon>
        <taxon>Ascomycota</taxon>
        <taxon>Pezizomycotina</taxon>
        <taxon>Sordariomycetes</taxon>
        <taxon>Hypocreomycetidae</taxon>
        <taxon>Hypocreales</taxon>
        <taxon>Bionectriaceae</taxon>
        <taxon>Clonostachys</taxon>
    </lineage>
</organism>
<evidence type="ECO:0000256" key="2">
    <source>
        <dbReference type="SAM" id="SignalP"/>
    </source>
</evidence>
<sequence length="583" mass="62615">MLRMLSALALAPALGVAELICGPSGPVLPRPAISSLSSSPILQQAAANLTSALNAAINGTITAGWETKNASFSIGLISANQSDAKVPIWEFHHRAEANTRGTLEVGRDSQYLVGSISKAISDYILLRSGIDIDTPVTEFLPKLIETESIIQWNQITLRMLGSHLAGVPANYGFSEYYYLKKLFISSGLPDIDDSEYPPCSVGGLNGPCSQDDFLNGMRTQYPVTATNEHPSYSNIAFTLMFMAVEAQTGKNYTQLVDEFIGQELGMTSTFPSPGDDDKAVIPPGESTWGGNYGFDAPAGGLVSTISDLGQFCHRILTRTLPITGAQTRGWLKPSSVAGNPSTQVGMPWEIYQTSDLTPNHPHPVSVYGKGGGAMSYRSQLSIIDEYGIGLVVLTAGPMNSITLINNAALSVLVPAIDEATRAYAQANYATTFKTAGGHHGNDSLSFSFSLDQDSLLVSNITRGETDVLAGLVNIWSVTVGGYVAPVSSPFRLFPTELNTHTTLGDGTPVTVETWRLQPTLSFRTDSQLPGVGLDAHTCFQWTVGDWVHYGGEPTDRVLFYRDGEDRIIGFEAPFMRSGILRPN</sequence>
<dbReference type="InterPro" id="IPR001466">
    <property type="entry name" value="Beta-lactam-related"/>
</dbReference>
<accession>A0A9N9UEW1</accession>
<evidence type="ECO:0000259" key="4">
    <source>
        <dbReference type="Pfam" id="PF26335"/>
    </source>
</evidence>
<evidence type="ECO:0000313" key="5">
    <source>
        <dbReference type="EMBL" id="CAG9984390.1"/>
    </source>
</evidence>
<feature type="domain" description="Beta-lactamase-related" evidence="3">
    <location>
        <begin position="97"/>
        <end position="396"/>
    </location>
</feature>
<reference evidence="6" key="1">
    <citation type="submission" date="2019-06" db="EMBL/GenBank/DDBJ databases">
        <authorList>
            <person name="Broberg M."/>
        </authorList>
    </citation>
    <scope>NUCLEOTIDE SEQUENCE [LARGE SCALE GENOMIC DNA]</scope>
</reference>
<dbReference type="Proteomes" id="UP000754883">
    <property type="component" value="Unassembled WGS sequence"/>
</dbReference>
<dbReference type="Pfam" id="PF00144">
    <property type="entry name" value="Beta-lactamase"/>
    <property type="match status" value="1"/>
</dbReference>
<gene>
    <name evidence="5" type="ORF">CBYS24578_00012152</name>
</gene>
<comment type="caution">
    <text evidence="5">The sequence shown here is derived from an EMBL/GenBank/DDBJ whole genome shotgun (WGS) entry which is preliminary data.</text>
</comment>
<dbReference type="EMBL" id="CABFNO020001387">
    <property type="protein sequence ID" value="CAG9984390.1"/>
    <property type="molecule type" value="Genomic_DNA"/>
</dbReference>
<name>A0A9N9UEW1_9HYPO</name>
<evidence type="ECO:0000259" key="3">
    <source>
        <dbReference type="Pfam" id="PF00144"/>
    </source>
</evidence>
<reference evidence="5 6" key="2">
    <citation type="submission" date="2021-10" db="EMBL/GenBank/DDBJ databases">
        <authorList>
            <person name="Piombo E."/>
        </authorList>
    </citation>
    <scope>NUCLEOTIDE SEQUENCE [LARGE SCALE GENOMIC DNA]</scope>
</reference>
<dbReference type="AlphaFoldDB" id="A0A9N9UEW1"/>
<evidence type="ECO:0008006" key="7">
    <source>
        <dbReference type="Google" id="ProtNLM"/>
    </source>
</evidence>
<proteinExistence type="inferred from homology"/>
<evidence type="ECO:0000256" key="1">
    <source>
        <dbReference type="ARBA" id="ARBA00038473"/>
    </source>
</evidence>
<feature type="domain" description="Beta-lactamase-like ARB-00930-like C-terminal" evidence="4">
    <location>
        <begin position="421"/>
        <end position="581"/>
    </location>
</feature>
<keyword evidence="2" id="KW-0732">Signal</keyword>
<dbReference type="Pfam" id="PF26335">
    <property type="entry name" value="ARB_00930_C"/>
    <property type="match status" value="1"/>
</dbReference>
<dbReference type="OrthoDB" id="6220758at2759"/>
<dbReference type="InterPro" id="IPR012338">
    <property type="entry name" value="Beta-lactam/transpept-like"/>
</dbReference>
<dbReference type="InterPro" id="IPR051478">
    <property type="entry name" value="Beta-lactamase-like_AB/R"/>
</dbReference>